<dbReference type="SUPFAM" id="SSF56574">
    <property type="entry name" value="Serpins"/>
    <property type="match status" value="1"/>
</dbReference>
<sequence>ADFVFRFYKQAISKEADKNVFFSPMSISTAFAMLAVGAKSTTLSQIFEGLGFDGLTETRIQDIHRSFHKVLAVLNCTDVNMTLNIGNVLFTAIGYEPQETFLQNTKQFYDAEFFSSDFHKPKEAKKQTNKYVEEKTKGKISELIGHLDPSTVLVLVNYIYFKAAWEKYFDPLRTYEQDFFVNTNTSVRVKMMQRDSEYDSYYDQDLSCEVVEVPYQGTARALLILPDDGKMKQVEDALSKETVCKWDNKLEPRRLNLQLPKVSISGSYDVKNLFEEMGITEVFSSKADLSGISSSHDLQVSQAIHKALLEVDEAGTEAAGATAIILTRVLRPSVTIKFNRPFIILISDKKTSTTLFMGKIVDPT</sequence>
<dbReference type="PANTHER" id="PTHR11461">
    <property type="entry name" value="SERINE PROTEASE INHIBITOR, SERPIN"/>
    <property type="match status" value="1"/>
</dbReference>
<dbReference type="EMBL" id="VXAP01000015">
    <property type="protein sequence ID" value="NXL27498.1"/>
    <property type="molecule type" value="Genomic_DNA"/>
</dbReference>
<evidence type="ECO:0000259" key="7">
    <source>
        <dbReference type="SMART" id="SM00093"/>
    </source>
</evidence>
<dbReference type="FunFam" id="2.30.39.10:FF:000002">
    <property type="entry name" value="Serpin family D member 1"/>
    <property type="match status" value="1"/>
</dbReference>
<evidence type="ECO:0000256" key="3">
    <source>
        <dbReference type="ARBA" id="ARBA00022729"/>
    </source>
</evidence>
<dbReference type="InterPro" id="IPR036186">
    <property type="entry name" value="Serpin_sf"/>
</dbReference>
<dbReference type="Gene3D" id="3.30.497.10">
    <property type="entry name" value="Antithrombin, subunit I, domain 2"/>
    <property type="match status" value="1"/>
</dbReference>
<dbReference type="InterPro" id="IPR023796">
    <property type="entry name" value="Serpin_dom"/>
</dbReference>
<evidence type="ECO:0000256" key="6">
    <source>
        <dbReference type="RuleBase" id="RU000411"/>
    </source>
</evidence>
<dbReference type="SMART" id="SM00093">
    <property type="entry name" value="SERPIN"/>
    <property type="match status" value="1"/>
</dbReference>
<dbReference type="GO" id="GO:0005615">
    <property type="term" value="C:extracellular space"/>
    <property type="evidence" value="ECO:0007669"/>
    <property type="project" value="InterPro"/>
</dbReference>
<dbReference type="FunFam" id="3.30.497.10:FF:000001">
    <property type="entry name" value="Serine protease inhibitor"/>
    <property type="match status" value="1"/>
</dbReference>
<protein>
    <submittedName>
        <fullName evidence="8">A1AT2 antiproteinase</fullName>
    </submittedName>
</protein>
<gene>
    <name evidence="8" type="primary">A1at2_1</name>
    <name evidence="8" type="ORF">GLABRA_R08925</name>
</gene>
<evidence type="ECO:0000313" key="9">
    <source>
        <dbReference type="Proteomes" id="UP000591073"/>
    </source>
</evidence>
<evidence type="ECO:0000256" key="2">
    <source>
        <dbReference type="ARBA" id="ARBA00022690"/>
    </source>
</evidence>
<dbReference type="Gene3D" id="2.10.310.10">
    <property type="entry name" value="Serpins superfamily"/>
    <property type="match status" value="1"/>
</dbReference>
<dbReference type="Gene3D" id="2.30.39.10">
    <property type="entry name" value="Alpha-1-antitrypsin, domain 1"/>
    <property type="match status" value="1"/>
</dbReference>
<reference evidence="8 9" key="1">
    <citation type="submission" date="2019-09" db="EMBL/GenBank/DDBJ databases">
        <title>Bird 10,000 Genomes (B10K) Project - Family phase.</title>
        <authorList>
            <person name="Zhang G."/>
        </authorList>
    </citation>
    <scope>NUCLEOTIDE SEQUENCE [LARGE SCALE GENOMIC DNA]</scope>
    <source>
        <strain evidence="8">B10K-DU-008-63</strain>
    </source>
</reference>
<feature type="non-terminal residue" evidence="8">
    <location>
        <position position="1"/>
    </location>
</feature>
<evidence type="ECO:0000313" key="8">
    <source>
        <dbReference type="EMBL" id="NXL27498.1"/>
    </source>
</evidence>
<dbReference type="Proteomes" id="UP000591073">
    <property type="component" value="Unassembled WGS sequence"/>
</dbReference>
<dbReference type="PANTHER" id="PTHR11461:SF165">
    <property type="entry name" value="ALPHA-1-ANTITRYPSIN"/>
    <property type="match status" value="1"/>
</dbReference>
<dbReference type="AlphaFoldDB" id="A0A7L0RE28"/>
<proteinExistence type="inferred from homology"/>
<dbReference type="InterPro" id="IPR000215">
    <property type="entry name" value="Serpin_fam"/>
</dbReference>
<comment type="caution">
    <text evidence="8">The sequence shown here is derived from an EMBL/GenBank/DDBJ whole genome shotgun (WGS) entry which is preliminary data.</text>
</comment>
<keyword evidence="4" id="KW-0722">Serine protease inhibitor</keyword>
<keyword evidence="3" id="KW-0732">Signal</keyword>
<keyword evidence="5" id="KW-0325">Glycoprotein</keyword>
<dbReference type="PROSITE" id="PS00284">
    <property type="entry name" value="SERPIN"/>
    <property type="match status" value="1"/>
</dbReference>
<organism evidence="8 9">
    <name type="scientific">Glaucidium brasilianum</name>
    <name type="common">Ferruginous pygmy-owl</name>
    <dbReference type="NCBI Taxonomy" id="78217"/>
    <lineage>
        <taxon>Eukaryota</taxon>
        <taxon>Metazoa</taxon>
        <taxon>Chordata</taxon>
        <taxon>Craniata</taxon>
        <taxon>Vertebrata</taxon>
        <taxon>Euteleostomi</taxon>
        <taxon>Archelosauria</taxon>
        <taxon>Archosauria</taxon>
        <taxon>Dinosauria</taxon>
        <taxon>Saurischia</taxon>
        <taxon>Theropoda</taxon>
        <taxon>Coelurosauria</taxon>
        <taxon>Aves</taxon>
        <taxon>Neognathae</taxon>
        <taxon>Neoaves</taxon>
        <taxon>Telluraves</taxon>
        <taxon>Strigiformes</taxon>
        <taxon>Strigidae</taxon>
        <taxon>Glaucidium</taxon>
    </lineage>
</organism>
<dbReference type="OrthoDB" id="671595at2759"/>
<dbReference type="GO" id="GO:0004867">
    <property type="term" value="F:serine-type endopeptidase inhibitor activity"/>
    <property type="evidence" value="ECO:0007669"/>
    <property type="project" value="UniProtKB-KW"/>
</dbReference>
<dbReference type="InterPro" id="IPR042185">
    <property type="entry name" value="Serpin_sf_2"/>
</dbReference>
<dbReference type="InterPro" id="IPR042178">
    <property type="entry name" value="Serpin_sf_1"/>
</dbReference>
<keyword evidence="2" id="KW-0646">Protease inhibitor</keyword>
<feature type="domain" description="Serpin" evidence="7">
    <location>
        <begin position="5"/>
        <end position="363"/>
    </location>
</feature>
<evidence type="ECO:0000256" key="1">
    <source>
        <dbReference type="ARBA" id="ARBA00009500"/>
    </source>
</evidence>
<accession>A0A7L0RE28</accession>
<evidence type="ECO:0000256" key="5">
    <source>
        <dbReference type="ARBA" id="ARBA00023180"/>
    </source>
</evidence>
<feature type="non-terminal residue" evidence="8">
    <location>
        <position position="364"/>
    </location>
</feature>
<dbReference type="FunFam" id="2.10.310.10:FF:000001">
    <property type="entry name" value="Serpin family A member 1"/>
    <property type="match status" value="1"/>
</dbReference>
<name>A0A7L0RE28_GLABR</name>
<keyword evidence="9" id="KW-1185">Reference proteome</keyword>
<evidence type="ECO:0000256" key="4">
    <source>
        <dbReference type="ARBA" id="ARBA00022900"/>
    </source>
</evidence>
<dbReference type="Pfam" id="PF00079">
    <property type="entry name" value="Serpin"/>
    <property type="match status" value="1"/>
</dbReference>
<dbReference type="InterPro" id="IPR023795">
    <property type="entry name" value="Serpin_CS"/>
</dbReference>
<comment type="similarity">
    <text evidence="1 6">Belongs to the serpin family.</text>
</comment>